<dbReference type="PROSITE" id="PS50112">
    <property type="entry name" value="PAS"/>
    <property type="match status" value="1"/>
</dbReference>
<dbReference type="Pfam" id="PF08446">
    <property type="entry name" value="PAS_2"/>
    <property type="match status" value="1"/>
</dbReference>
<dbReference type="Pfam" id="PF01590">
    <property type="entry name" value="GAF"/>
    <property type="match status" value="1"/>
</dbReference>
<dbReference type="PANTHER" id="PTHR46663">
    <property type="entry name" value="DIGUANYLATE CYCLASE DGCT-RELATED"/>
    <property type="match status" value="1"/>
</dbReference>
<dbReference type="PRINTS" id="PR01033">
    <property type="entry name" value="PHYTOCHROME"/>
</dbReference>
<dbReference type="Gene3D" id="3.30.70.270">
    <property type="match status" value="1"/>
</dbReference>
<dbReference type="CDD" id="cd01949">
    <property type="entry name" value="GGDEF"/>
    <property type="match status" value="1"/>
</dbReference>
<evidence type="ECO:0000259" key="5">
    <source>
        <dbReference type="PROSITE" id="PS50046"/>
    </source>
</evidence>
<dbReference type="Gene3D" id="3.30.450.20">
    <property type="entry name" value="PAS domain"/>
    <property type="match status" value="1"/>
</dbReference>
<protein>
    <submittedName>
        <fullName evidence="8">Diguanylate cyclase</fullName>
    </submittedName>
</protein>
<dbReference type="InterPro" id="IPR016132">
    <property type="entry name" value="Phyto_chromo_attachment"/>
</dbReference>
<dbReference type="PANTHER" id="PTHR46663:SF2">
    <property type="entry name" value="GGDEF DOMAIN-CONTAINING PROTEIN"/>
    <property type="match status" value="1"/>
</dbReference>
<dbReference type="FunFam" id="3.30.70.270:FF:000001">
    <property type="entry name" value="Diguanylate cyclase domain protein"/>
    <property type="match status" value="1"/>
</dbReference>
<keyword evidence="9" id="KW-1185">Reference proteome</keyword>
<dbReference type="InterPro" id="IPR013654">
    <property type="entry name" value="PAS_2"/>
</dbReference>
<feature type="domain" description="Phytochrome chromophore attachment site" evidence="5">
    <location>
        <begin position="140"/>
        <end position="294"/>
    </location>
</feature>
<dbReference type="InterPro" id="IPR029016">
    <property type="entry name" value="GAF-like_dom_sf"/>
</dbReference>
<dbReference type="Gene3D" id="3.30.450.270">
    <property type="match status" value="1"/>
</dbReference>
<reference evidence="8 9" key="1">
    <citation type="submission" date="2020-08" db="EMBL/GenBank/DDBJ databases">
        <title>Paraeoetvoesia sp. YC-7-48 draft genome sequence.</title>
        <authorList>
            <person name="Yao L."/>
        </authorList>
    </citation>
    <scope>NUCLEOTIDE SEQUENCE [LARGE SCALE GENOMIC DNA]</scope>
    <source>
        <strain evidence="9">YC-7-48</strain>
    </source>
</reference>
<evidence type="ECO:0000256" key="3">
    <source>
        <dbReference type="ARBA" id="ARBA00022991"/>
    </source>
</evidence>
<dbReference type="AlphaFoldDB" id="A0A842HRK0"/>
<accession>A0A842HRK0</accession>
<dbReference type="GO" id="GO:0003824">
    <property type="term" value="F:catalytic activity"/>
    <property type="evidence" value="ECO:0007669"/>
    <property type="project" value="UniProtKB-ARBA"/>
</dbReference>
<feature type="domain" description="GGDEF" evidence="7">
    <location>
        <begin position="528"/>
        <end position="662"/>
    </location>
</feature>
<dbReference type="EMBL" id="JACJUU010000005">
    <property type="protein sequence ID" value="MBC2769881.1"/>
    <property type="molecule type" value="Genomic_DNA"/>
</dbReference>
<dbReference type="SMART" id="SM00065">
    <property type="entry name" value="GAF"/>
    <property type="match status" value="1"/>
</dbReference>
<evidence type="ECO:0000313" key="8">
    <source>
        <dbReference type="EMBL" id="MBC2769881.1"/>
    </source>
</evidence>
<evidence type="ECO:0000256" key="1">
    <source>
        <dbReference type="ARBA" id="ARBA00022543"/>
    </source>
</evidence>
<proteinExistence type="predicted"/>
<dbReference type="InterPro" id="IPR043150">
    <property type="entry name" value="Phytochrome_PHY_sf"/>
</dbReference>
<dbReference type="RefSeq" id="WP_185779599.1">
    <property type="nucleotide sequence ID" value="NZ_JACJUU010000005.1"/>
</dbReference>
<dbReference type="Pfam" id="PF00360">
    <property type="entry name" value="PHY"/>
    <property type="match status" value="1"/>
</dbReference>
<dbReference type="NCBIfam" id="TIGR00254">
    <property type="entry name" value="GGDEF"/>
    <property type="match status" value="1"/>
</dbReference>
<dbReference type="Pfam" id="PF00990">
    <property type="entry name" value="GGDEF"/>
    <property type="match status" value="1"/>
</dbReference>
<dbReference type="InterPro" id="IPR001294">
    <property type="entry name" value="Phytochrome"/>
</dbReference>
<evidence type="ECO:0000313" key="9">
    <source>
        <dbReference type="Proteomes" id="UP000545386"/>
    </source>
</evidence>
<dbReference type="Gene3D" id="3.30.450.40">
    <property type="match status" value="1"/>
</dbReference>
<comment type="caution">
    <text evidence="8">The sequence shown here is derived from an EMBL/GenBank/DDBJ whole genome shotgun (WGS) entry which is preliminary data.</text>
</comment>
<dbReference type="PROSITE" id="PS50887">
    <property type="entry name" value="GGDEF"/>
    <property type="match status" value="1"/>
</dbReference>
<dbReference type="InterPro" id="IPR052163">
    <property type="entry name" value="DGC-Regulatory_Protein"/>
</dbReference>
<keyword evidence="1" id="KW-0600">Photoreceptor protein</keyword>
<dbReference type="InterPro" id="IPR000160">
    <property type="entry name" value="GGDEF_dom"/>
</dbReference>
<dbReference type="GO" id="GO:0009881">
    <property type="term" value="F:photoreceptor activity"/>
    <property type="evidence" value="ECO:0007669"/>
    <property type="project" value="UniProtKB-KW"/>
</dbReference>
<keyword evidence="4" id="KW-0675">Receptor</keyword>
<feature type="domain" description="PAS" evidence="6">
    <location>
        <begin position="28"/>
        <end position="69"/>
    </location>
</feature>
<sequence length="664" mass="73388">MTTHPPVFDDCLTAQLQFMGKIQTHGALLIADQNDVIVAASSNVADWLGLSTHDVLGRPWMALFPELHPPSSLADFPIHGVSSVHLHTVNIRGQRLVMARHRARNHVIIEFENPSDTELISSNRGAILAACFGQLARVETEQQAAESLLQFIALVTGYDRVMLLQFMPDWHGKVTAQITKPGIQGYLHQHFPANDIPENARMLYRKKLQRLIADAQATTADILCTRSDPIDLTFAELRAVHPAHIQYMHNMGIRSAFSVSIIVGGDLWGLVTCHSLEPKGLSFADRQLCEHLASATGLHMSGLKRLGRANERHEHLLMRRQLKQDIMANGVTTGLIQRQMTEARRVFEADSAWVCYKHEHYTDGDAPAVANRRALLDWLVSQQTSPIFSCNQIAGALSANPDLVKLASGVLYIEISDQDFIVLFRKEISETIEWAGSPADKIGTDTNAGLSPRTSFAAWVEQTRGQAKPWSQVDLEAADQLRKIMLELTDYIALEHQTLTDPLTGLGNRNMLNRALEQSLGAGTASNAHVGMLLIDMDHFKPVNDKYGHATGDKVLVELAHRMKSLLREADVLVRLGGDEFAIVMPNIKRPEDTETLGHRLLNALTAPLTLENGTLIQLTASIGAAVYPLHAKDAKALMHHADMAMYAVKHESRNGFKLYTASA</sequence>
<dbReference type="GO" id="GO:0009584">
    <property type="term" value="P:detection of visible light"/>
    <property type="evidence" value="ECO:0007669"/>
    <property type="project" value="InterPro"/>
</dbReference>
<keyword evidence="2" id="KW-0716">Sensory transduction</keyword>
<dbReference type="InterPro" id="IPR013515">
    <property type="entry name" value="Phytochrome_cen-reg"/>
</dbReference>
<evidence type="ECO:0000259" key="6">
    <source>
        <dbReference type="PROSITE" id="PS50112"/>
    </source>
</evidence>
<dbReference type="PROSITE" id="PS50046">
    <property type="entry name" value="PHYTOCHROME_2"/>
    <property type="match status" value="1"/>
</dbReference>
<dbReference type="InterPro" id="IPR029787">
    <property type="entry name" value="Nucleotide_cyclase"/>
</dbReference>
<evidence type="ECO:0000259" key="7">
    <source>
        <dbReference type="PROSITE" id="PS50887"/>
    </source>
</evidence>
<name>A0A842HRK0_9BURK</name>
<dbReference type="SUPFAM" id="SSF55781">
    <property type="entry name" value="GAF domain-like"/>
    <property type="match status" value="2"/>
</dbReference>
<dbReference type="GO" id="GO:0006355">
    <property type="term" value="P:regulation of DNA-templated transcription"/>
    <property type="evidence" value="ECO:0007669"/>
    <property type="project" value="InterPro"/>
</dbReference>
<dbReference type="Proteomes" id="UP000545386">
    <property type="component" value="Unassembled WGS sequence"/>
</dbReference>
<dbReference type="SUPFAM" id="SSF55785">
    <property type="entry name" value="PYP-like sensor domain (PAS domain)"/>
    <property type="match status" value="1"/>
</dbReference>
<organism evidence="8 9">
    <name type="scientific">Pusillimonas minor</name>
    <dbReference type="NCBI Taxonomy" id="2697024"/>
    <lineage>
        <taxon>Bacteria</taxon>
        <taxon>Pseudomonadati</taxon>
        <taxon>Pseudomonadota</taxon>
        <taxon>Betaproteobacteria</taxon>
        <taxon>Burkholderiales</taxon>
        <taxon>Alcaligenaceae</taxon>
        <taxon>Pusillimonas</taxon>
    </lineage>
</organism>
<dbReference type="InterPro" id="IPR035965">
    <property type="entry name" value="PAS-like_dom_sf"/>
</dbReference>
<dbReference type="InterPro" id="IPR003018">
    <property type="entry name" value="GAF"/>
</dbReference>
<gene>
    <name evidence="8" type="ORF">GTU67_08150</name>
</gene>
<dbReference type="InterPro" id="IPR043128">
    <property type="entry name" value="Rev_trsase/Diguanyl_cyclase"/>
</dbReference>
<dbReference type="SMART" id="SM00267">
    <property type="entry name" value="GGDEF"/>
    <property type="match status" value="1"/>
</dbReference>
<evidence type="ECO:0000256" key="4">
    <source>
        <dbReference type="ARBA" id="ARBA00023170"/>
    </source>
</evidence>
<dbReference type="SUPFAM" id="SSF55073">
    <property type="entry name" value="Nucleotide cyclase"/>
    <property type="match status" value="1"/>
</dbReference>
<evidence type="ECO:0000256" key="2">
    <source>
        <dbReference type="ARBA" id="ARBA00022606"/>
    </source>
</evidence>
<keyword evidence="3" id="KW-0157">Chromophore</keyword>
<dbReference type="InterPro" id="IPR000014">
    <property type="entry name" value="PAS"/>
</dbReference>